<sequence>MQAAVGNKIEKIQRKFLWGDTEEKRKLHLIGWDKLTRKKKYGGIGIKRLMEQNTALLAKGWWRFNKEKDALWVKLVSSKLIEAVVLSTPIFWRANSTSWLVVSAAAELAEVVALSAPILWGLCALHSW</sequence>
<accession>A0ACC0P526</accession>
<keyword evidence="2" id="KW-1185">Reference proteome</keyword>
<reference evidence="1" key="1">
    <citation type="submission" date="2022-02" db="EMBL/GenBank/DDBJ databases">
        <title>Plant Genome Project.</title>
        <authorList>
            <person name="Zhang R.-G."/>
        </authorList>
    </citation>
    <scope>NUCLEOTIDE SEQUENCE</scope>
    <source>
        <strain evidence="1">AT1</strain>
    </source>
</reference>
<comment type="caution">
    <text evidence="1">The sequence shown here is derived from an EMBL/GenBank/DDBJ whole genome shotgun (WGS) entry which is preliminary data.</text>
</comment>
<organism evidence="1 2">
    <name type="scientific">Rhododendron molle</name>
    <name type="common">Chinese azalea</name>
    <name type="synonym">Azalea mollis</name>
    <dbReference type="NCBI Taxonomy" id="49168"/>
    <lineage>
        <taxon>Eukaryota</taxon>
        <taxon>Viridiplantae</taxon>
        <taxon>Streptophyta</taxon>
        <taxon>Embryophyta</taxon>
        <taxon>Tracheophyta</taxon>
        <taxon>Spermatophyta</taxon>
        <taxon>Magnoliopsida</taxon>
        <taxon>eudicotyledons</taxon>
        <taxon>Gunneridae</taxon>
        <taxon>Pentapetalae</taxon>
        <taxon>asterids</taxon>
        <taxon>Ericales</taxon>
        <taxon>Ericaceae</taxon>
        <taxon>Ericoideae</taxon>
        <taxon>Rhodoreae</taxon>
        <taxon>Rhododendron</taxon>
    </lineage>
</organism>
<dbReference type="Proteomes" id="UP001062846">
    <property type="component" value="Chromosome 4"/>
</dbReference>
<gene>
    <name evidence="1" type="ORF">RHMOL_Rhmol04G0228000</name>
</gene>
<evidence type="ECO:0000313" key="2">
    <source>
        <dbReference type="Proteomes" id="UP001062846"/>
    </source>
</evidence>
<proteinExistence type="predicted"/>
<evidence type="ECO:0000313" key="1">
    <source>
        <dbReference type="EMBL" id="KAI8560087.1"/>
    </source>
</evidence>
<dbReference type="EMBL" id="CM046391">
    <property type="protein sequence ID" value="KAI8560087.1"/>
    <property type="molecule type" value="Genomic_DNA"/>
</dbReference>
<protein>
    <submittedName>
        <fullName evidence="1">Uncharacterized protein</fullName>
    </submittedName>
</protein>
<name>A0ACC0P526_RHOML</name>